<evidence type="ECO:0000313" key="1">
    <source>
        <dbReference type="EMBL" id="MCI15457.1"/>
    </source>
</evidence>
<name>A0A392PUW2_9FABA</name>
<feature type="non-terminal residue" evidence="1">
    <location>
        <position position="55"/>
    </location>
</feature>
<reference evidence="1 2" key="1">
    <citation type="journal article" date="2018" name="Front. Plant Sci.">
        <title>Red Clover (Trifolium pratense) and Zigzag Clover (T. medium) - A Picture of Genomic Similarities and Differences.</title>
        <authorList>
            <person name="Dluhosova J."/>
            <person name="Istvanek J."/>
            <person name="Nedelnik J."/>
            <person name="Repkova J."/>
        </authorList>
    </citation>
    <scope>NUCLEOTIDE SEQUENCE [LARGE SCALE GENOMIC DNA]</scope>
    <source>
        <strain evidence="2">cv. 10/8</strain>
        <tissue evidence="1">Leaf</tissue>
    </source>
</reference>
<dbReference type="EMBL" id="LXQA010096575">
    <property type="protein sequence ID" value="MCI15457.1"/>
    <property type="molecule type" value="Genomic_DNA"/>
</dbReference>
<keyword evidence="2" id="KW-1185">Reference proteome</keyword>
<organism evidence="1 2">
    <name type="scientific">Trifolium medium</name>
    <dbReference type="NCBI Taxonomy" id="97028"/>
    <lineage>
        <taxon>Eukaryota</taxon>
        <taxon>Viridiplantae</taxon>
        <taxon>Streptophyta</taxon>
        <taxon>Embryophyta</taxon>
        <taxon>Tracheophyta</taxon>
        <taxon>Spermatophyta</taxon>
        <taxon>Magnoliopsida</taxon>
        <taxon>eudicotyledons</taxon>
        <taxon>Gunneridae</taxon>
        <taxon>Pentapetalae</taxon>
        <taxon>rosids</taxon>
        <taxon>fabids</taxon>
        <taxon>Fabales</taxon>
        <taxon>Fabaceae</taxon>
        <taxon>Papilionoideae</taxon>
        <taxon>50 kb inversion clade</taxon>
        <taxon>NPAAA clade</taxon>
        <taxon>Hologalegina</taxon>
        <taxon>IRL clade</taxon>
        <taxon>Trifolieae</taxon>
        <taxon>Trifolium</taxon>
    </lineage>
</organism>
<accession>A0A392PUW2</accession>
<proteinExistence type="predicted"/>
<comment type="caution">
    <text evidence="1">The sequence shown here is derived from an EMBL/GenBank/DDBJ whole genome shotgun (WGS) entry which is preliminary data.</text>
</comment>
<dbReference type="AlphaFoldDB" id="A0A392PUW2"/>
<protein>
    <submittedName>
        <fullName evidence="1">Uncharacterized protein</fullName>
    </submittedName>
</protein>
<sequence length="55" mass="6036">MITAYDRHEMVLLAIEVNSVSVSSSPDAAAKEVEVLERSEALKFAEEVLVTPQCE</sequence>
<evidence type="ECO:0000313" key="2">
    <source>
        <dbReference type="Proteomes" id="UP000265520"/>
    </source>
</evidence>
<dbReference type="Proteomes" id="UP000265520">
    <property type="component" value="Unassembled WGS sequence"/>
</dbReference>